<keyword evidence="2" id="KW-0812">Transmembrane</keyword>
<comment type="caution">
    <text evidence="3">The sequence shown here is derived from an EMBL/GenBank/DDBJ whole genome shotgun (WGS) entry which is preliminary data.</text>
</comment>
<proteinExistence type="predicted"/>
<accession>A0A4Z1PGL6</accession>
<protein>
    <submittedName>
        <fullName evidence="3">Uncharacterized protein</fullName>
    </submittedName>
</protein>
<feature type="region of interest" description="Disordered" evidence="1">
    <location>
        <begin position="178"/>
        <end position="217"/>
    </location>
</feature>
<keyword evidence="2" id="KW-1133">Transmembrane helix</keyword>
<evidence type="ECO:0000313" key="3">
    <source>
        <dbReference type="EMBL" id="TID26814.1"/>
    </source>
</evidence>
<dbReference type="Proteomes" id="UP000298493">
    <property type="component" value="Unassembled WGS sequence"/>
</dbReference>
<dbReference type="AlphaFoldDB" id="A0A4Z1PGL6"/>
<evidence type="ECO:0000256" key="2">
    <source>
        <dbReference type="SAM" id="Phobius"/>
    </source>
</evidence>
<evidence type="ECO:0000313" key="4">
    <source>
        <dbReference type="Proteomes" id="UP000298493"/>
    </source>
</evidence>
<sequence>MTPDSDFSPYVPSKEPSVRAVTDIIAPGDLTSTYGGNTLPTDFNMITRTTNRLKVRAASHDIALLPPPHQIVHSNAEAASHSENDDIKNTFRVLMILLLIVAVIAIITIRIVKQDRKKKKAVARAAEMELALQAAIQQQASPSSEELLPSYAEAIAAGAHGTKLGGIRRSVVVADSHESRRAASFPDPADIGNSVRPGGIFQPPISGTDQVEAGSAA</sequence>
<feature type="transmembrane region" description="Helical" evidence="2">
    <location>
        <begin position="91"/>
        <end position="112"/>
    </location>
</feature>
<organism evidence="3 4">
    <name type="scientific">Venturia nashicola</name>
    <dbReference type="NCBI Taxonomy" id="86259"/>
    <lineage>
        <taxon>Eukaryota</taxon>
        <taxon>Fungi</taxon>
        <taxon>Dikarya</taxon>
        <taxon>Ascomycota</taxon>
        <taxon>Pezizomycotina</taxon>
        <taxon>Dothideomycetes</taxon>
        <taxon>Pleosporomycetidae</taxon>
        <taxon>Venturiales</taxon>
        <taxon>Venturiaceae</taxon>
        <taxon>Venturia</taxon>
    </lineage>
</organism>
<gene>
    <name evidence="3" type="ORF">E6O75_ATG01307</name>
</gene>
<keyword evidence="2" id="KW-0472">Membrane</keyword>
<name>A0A4Z1PGL6_9PEZI</name>
<reference evidence="3 4" key="1">
    <citation type="submission" date="2019-04" db="EMBL/GenBank/DDBJ databases">
        <title>High contiguity whole genome sequence and gene annotation resource for two Venturia nashicola isolates.</title>
        <authorList>
            <person name="Prokchorchik M."/>
            <person name="Won K."/>
            <person name="Lee Y."/>
            <person name="Choi E.D."/>
            <person name="Segonzac C."/>
            <person name="Sohn K.H."/>
        </authorList>
    </citation>
    <scope>NUCLEOTIDE SEQUENCE [LARGE SCALE GENOMIC DNA]</scope>
    <source>
        <strain evidence="3 4">PRI2</strain>
    </source>
</reference>
<keyword evidence="4" id="KW-1185">Reference proteome</keyword>
<dbReference type="EMBL" id="SNSC02000002">
    <property type="protein sequence ID" value="TID26814.1"/>
    <property type="molecule type" value="Genomic_DNA"/>
</dbReference>
<evidence type="ECO:0000256" key="1">
    <source>
        <dbReference type="SAM" id="MobiDB-lite"/>
    </source>
</evidence>